<dbReference type="STRING" id="72664.V4MDP6"/>
<reference evidence="8 9" key="1">
    <citation type="journal article" date="2013" name="Front. Plant Sci.">
        <title>The Reference Genome of the Halophytic Plant Eutrema salsugineum.</title>
        <authorList>
            <person name="Yang R."/>
            <person name="Jarvis D.E."/>
            <person name="Chen H."/>
            <person name="Beilstein M.A."/>
            <person name="Grimwood J."/>
            <person name="Jenkins J."/>
            <person name="Shu S."/>
            <person name="Prochnik S."/>
            <person name="Xin M."/>
            <person name="Ma C."/>
            <person name="Schmutz J."/>
            <person name="Wing R.A."/>
            <person name="Mitchell-Olds T."/>
            <person name="Schumaker K.S."/>
            <person name="Wang X."/>
        </authorList>
    </citation>
    <scope>NUCLEOTIDE SEQUENCE [LARGE SCALE GENOMIC DNA]</scope>
</reference>
<evidence type="ECO:0000256" key="2">
    <source>
        <dbReference type="ARBA" id="ARBA00005697"/>
    </source>
</evidence>
<dbReference type="GO" id="GO:0005886">
    <property type="term" value="C:plasma membrane"/>
    <property type="evidence" value="ECO:0007669"/>
    <property type="project" value="TreeGrafter"/>
</dbReference>
<dbReference type="Gramene" id="ESQ29366">
    <property type="protein sequence ID" value="ESQ29366"/>
    <property type="gene ID" value="EUTSA_v10024046mg"/>
</dbReference>
<organism evidence="8 9">
    <name type="scientific">Eutrema salsugineum</name>
    <name type="common">Saltwater cress</name>
    <name type="synonym">Sisymbrium salsugineum</name>
    <dbReference type="NCBI Taxonomy" id="72664"/>
    <lineage>
        <taxon>Eukaryota</taxon>
        <taxon>Viridiplantae</taxon>
        <taxon>Streptophyta</taxon>
        <taxon>Embryophyta</taxon>
        <taxon>Tracheophyta</taxon>
        <taxon>Spermatophyta</taxon>
        <taxon>Magnoliopsida</taxon>
        <taxon>eudicotyledons</taxon>
        <taxon>Gunneridae</taxon>
        <taxon>Pentapetalae</taxon>
        <taxon>rosids</taxon>
        <taxon>malvids</taxon>
        <taxon>Brassicales</taxon>
        <taxon>Brassicaceae</taxon>
        <taxon>Eutremeae</taxon>
        <taxon>Eutrema</taxon>
    </lineage>
</organism>
<accession>V4MDP6</accession>
<dbReference type="GO" id="GO:0005345">
    <property type="term" value="F:purine nucleobase transmembrane transporter activity"/>
    <property type="evidence" value="ECO:0007669"/>
    <property type="project" value="TreeGrafter"/>
</dbReference>
<keyword evidence="6 7" id="KW-0472">Membrane</keyword>
<dbReference type="InterPro" id="IPR045018">
    <property type="entry name" value="Azg-like"/>
</dbReference>
<dbReference type="Proteomes" id="UP000030689">
    <property type="component" value="Unassembled WGS sequence"/>
</dbReference>
<keyword evidence="4 7" id="KW-0812">Transmembrane</keyword>
<dbReference type="KEGG" id="eus:EUTSA_v10024046mg"/>
<sequence length="143" mass="14924">MAEIGGFMEEDGKFKGEYTAYLVDAGFYVVGSALGVTTTATFVESSAGLKEGGKTGLTAVIIGMYFLASMFLTPLVTAVPRSVVGPSLVMVETKEAVTAFVTILLMPLTYSIANGIIAGTGVSVKRVMKEHNQVSSDASVEIV</sequence>
<feature type="transmembrane region" description="Helical" evidence="7">
    <location>
        <begin position="55"/>
        <end position="76"/>
    </location>
</feature>
<protein>
    <submittedName>
        <fullName evidence="8">Uncharacterized protein</fullName>
    </submittedName>
</protein>
<name>V4MDP6_EUTSA</name>
<keyword evidence="5 7" id="KW-1133">Transmembrane helix</keyword>
<evidence type="ECO:0000256" key="1">
    <source>
        <dbReference type="ARBA" id="ARBA00004141"/>
    </source>
</evidence>
<evidence type="ECO:0000313" key="8">
    <source>
        <dbReference type="EMBL" id="ESQ29366.1"/>
    </source>
</evidence>
<dbReference type="InterPro" id="IPR006043">
    <property type="entry name" value="NCS2"/>
</dbReference>
<dbReference type="Pfam" id="PF00860">
    <property type="entry name" value="Xan_ur_permease"/>
    <property type="match status" value="1"/>
</dbReference>
<evidence type="ECO:0000256" key="3">
    <source>
        <dbReference type="ARBA" id="ARBA00022448"/>
    </source>
</evidence>
<evidence type="ECO:0000256" key="7">
    <source>
        <dbReference type="SAM" id="Phobius"/>
    </source>
</evidence>
<dbReference type="PANTHER" id="PTHR43337:SF13">
    <property type="entry name" value="ADENINE_GUANINE PERMEASE AZG2"/>
    <property type="match status" value="1"/>
</dbReference>
<feature type="transmembrane region" description="Helical" evidence="7">
    <location>
        <begin position="20"/>
        <end position="43"/>
    </location>
</feature>
<evidence type="ECO:0000256" key="5">
    <source>
        <dbReference type="ARBA" id="ARBA00022989"/>
    </source>
</evidence>
<dbReference type="EMBL" id="KI517881">
    <property type="protein sequence ID" value="ESQ29366.1"/>
    <property type="molecule type" value="Genomic_DNA"/>
</dbReference>
<comment type="subcellular location">
    <subcellularLocation>
        <location evidence="1">Membrane</location>
        <topology evidence="1">Multi-pass membrane protein</topology>
    </subcellularLocation>
</comment>
<dbReference type="GO" id="GO:0015853">
    <property type="term" value="P:adenine transport"/>
    <property type="evidence" value="ECO:0007669"/>
    <property type="project" value="TreeGrafter"/>
</dbReference>
<evidence type="ECO:0000313" key="9">
    <source>
        <dbReference type="Proteomes" id="UP000030689"/>
    </source>
</evidence>
<dbReference type="PANTHER" id="PTHR43337">
    <property type="entry name" value="XANTHINE/URACIL PERMEASE C887.17-RELATED"/>
    <property type="match status" value="1"/>
</dbReference>
<dbReference type="eggNOG" id="ENOG502QQ5E">
    <property type="taxonomic scope" value="Eukaryota"/>
</dbReference>
<proteinExistence type="inferred from homology"/>
<gene>
    <name evidence="8" type="ORF">EUTSA_v10024046mg</name>
</gene>
<dbReference type="GO" id="GO:0015854">
    <property type="term" value="P:guanine transport"/>
    <property type="evidence" value="ECO:0007669"/>
    <property type="project" value="TreeGrafter"/>
</dbReference>
<comment type="similarity">
    <text evidence="2">Belongs to the nucleobase:cation symporter-2 (NCS2) (TC 2.A.40) family. Azg-like subfamily.</text>
</comment>
<evidence type="ECO:0000256" key="4">
    <source>
        <dbReference type="ARBA" id="ARBA00022692"/>
    </source>
</evidence>
<keyword evidence="3" id="KW-0813">Transport</keyword>
<feature type="transmembrane region" description="Helical" evidence="7">
    <location>
        <begin position="96"/>
        <end position="119"/>
    </location>
</feature>
<keyword evidence="9" id="KW-1185">Reference proteome</keyword>
<dbReference type="AlphaFoldDB" id="V4MDP6"/>
<evidence type="ECO:0000256" key="6">
    <source>
        <dbReference type="ARBA" id="ARBA00023136"/>
    </source>
</evidence>